<evidence type="ECO:0000313" key="1">
    <source>
        <dbReference type="EMBL" id="TYO92475.1"/>
    </source>
</evidence>
<dbReference type="Proteomes" id="UP000324513">
    <property type="component" value="Unassembled WGS sequence"/>
</dbReference>
<keyword evidence="2" id="KW-1185">Reference proteome</keyword>
<organism evidence="1 2">
    <name type="scientific">Elizabethkingia miricola</name>
    <name type="common">Chryseobacterium miricola</name>
    <dbReference type="NCBI Taxonomy" id="172045"/>
    <lineage>
        <taxon>Bacteria</taxon>
        <taxon>Pseudomonadati</taxon>
        <taxon>Bacteroidota</taxon>
        <taxon>Flavobacteriia</taxon>
        <taxon>Flavobacteriales</taxon>
        <taxon>Weeksellaceae</taxon>
        <taxon>Elizabethkingia</taxon>
    </lineage>
</organism>
<evidence type="ECO:0000313" key="2">
    <source>
        <dbReference type="Proteomes" id="UP000324513"/>
    </source>
</evidence>
<sequence length="110" mass="12524">MDNQHIKMKTLNFLVIGKNQEILDVLKRLIENNEGWNAEILFDEEASYESLKTNDIDVLLLSSGLDSEYEQEIKKYTLSLGKDIKVIDHYGGGSGLLKNEVYSLFPDLNS</sequence>
<gene>
    <name evidence="1" type="ORF">LX74_01435</name>
</gene>
<comment type="caution">
    <text evidence="1">The sequence shown here is derived from an EMBL/GenBank/DDBJ whole genome shotgun (WGS) entry which is preliminary data.</text>
</comment>
<protein>
    <recommendedName>
        <fullName evidence="3">V-type ATP synthase subunit F</fullName>
    </recommendedName>
</protein>
<reference evidence="1 2" key="1">
    <citation type="submission" date="2019-07" db="EMBL/GenBank/DDBJ databases">
        <title>Genomic Encyclopedia of Archaeal and Bacterial Type Strains, Phase II (KMG-II): from individual species to whole genera.</title>
        <authorList>
            <person name="Goeker M."/>
        </authorList>
    </citation>
    <scope>NUCLEOTIDE SEQUENCE [LARGE SCALE GENOMIC DNA]</scope>
    <source>
        <strain evidence="1 2">DSM 14571</strain>
    </source>
</reference>
<proteinExistence type="predicted"/>
<accession>A0ABY3NHH6</accession>
<name>A0ABY3NHH6_ELIMR</name>
<dbReference type="EMBL" id="VNHK01000004">
    <property type="protein sequence ID" value="TYO92475.1"/>
    <property type="molecule type" value="Genomic_DNA"/>
</dbReference>
<evidence type="ECO:0008006" key="3">
    <source>
        <dbReference type="Google" id="ProtNLM"/>
    </source>
</evidence>